<evidence type="ECO:0000256" key="4">
    <source>
        <dbReference type="ARBA" id="ARBA00022840"/>
    </source>
</evidence>
<dbReference type="InterPro" id="IPR011009">
    <property type="entry name" value="Kinase-like_dom_sf"/>
</dbReference>
<evidence type="ECO:0000313" key="10">
    <source>
        <dbReference type="Proteomes" id="UP000794436"/>
    </source>
</evidence>
<dbReference type="InterPro" id="IPR003591">
    <property type="entry name" value="Leu-rich_rpt_typical-subtyp"/>
</dbReference>
<dbReference type="Pfam" id="PF00069">
    <property type="entry name" value="Pkinase"/>
    <property type="match status" value="1"/>
</dbReference>
<evidence type="ECO:0000256" key="6">
    <source>
        <dbReference type="SAM" id="Phobius"/>
    </source>
</evidence>
<evidence type="ECO:0000256" key="1">
    <source>
        <dbReference type="ARBA" id="ARBA00022614"/>
    </source>
</evidence>
<feature type="region of interest" description="Disordered" evidence="5">
    <location>
        <begin position="600"/>
        <end position="628"/>
    </location>
</feature>
<evidence type="ECO:0000256" key="7">
    <source>
        <dbReference type="SAM" id="SignalP"/>
    </source>
</evidence>
<dbReference type="PROSITE" id="PS00108">
    <property type="entry name" value="PROTEIN_KINASE_ST"/>
    <property type="match status" value="1"/>
</dbReference>
<comment type="caution">
    <text evidence="9">The sequence shown here is derived from an EMBL/GenBank/DDBJ whole genome shotgun (WGS) entry which is preliminary data.</text>
</comment>
<proteinExistence type="predicted"/>
<dbReference type="InterPro" id="IPR008271">
    <property type="entry name" value="Ser/Thr_kinase_AS"/>
</dbReference>
<feature type="signal peptide" evidence="7">
    <location>
        <begin position="1"/>
        <end position="21"/>
    </location>
</feature>
<protein>
    <recommendedName>
        <fullName evidence="8">Protein kinase domain-containing protein</fullName>
    </recommendedName>
</protein>
<dbReference type="SUPFAM" id="SSF56112">
    <property type="entry name" value="Protein kinase-like (PK-like)"/>
    <property type="match status" value="1"/>
</dbReference>
<keyword evidence="6" id="KW-1133">Transmembrane helix</keyword>
<dbReference type="Pfam" id="PF13516">
    <property type="entry name" value="LRR_6"/>
    <property type="match status" value="2"/>
</dbReference>
<keyword evidence="4" id="KW-0067">ATP-binding</keyword>
<dbReference type="InterPro" id="IPR001611">
    <property type="entry name" value="Leu-rich_rpt"/>
</dbReference>
<evidence type="ECO:0000256" key="3">
    <source>
        <dbReference type="ARBA" id="ARBA00022741"/>
    </source>
</evidence>
<dbReference type="GO" id="GO:0004672">
    <property type="term" value="F:protein kinase activity"/>
    <property type="evidence" value="ECO:0007669"/>
    <property type="project" value="InterPro"/>
</dbReference>
<dbReference type="EMBL" id="SPLM01000075">
    <property type="protein sequence ID" value="TMW61821.1"/>
    <property type="molecule type" value="Genomic_DNA"/>
</dbReference>
<feature type="domain" description="Protein kinase" evidence="8">
    <location>
        <begin position="666"/>
        <end position="1046"/>
    </location>
</feature>
<dbReference type="InterPro" id="IPR050647">
    <property type="entry name" value="Plant_LRR-RLKs"/>
</dbReference>
<dbReference type="SMART" id="SM00369">
    <property type="entry name" value="LRR_TYP"/>
    <property type="match status" value="5"/>
</dbReference>
<dbReference type="InterPro" id="IPR032675">
    <property type="entry name" value="LRR_dom_sf"/>
</dbReference>
<dbReference type="PROSITE" id="PS50011">
    <property type="entry name" value="PROTEIN_KINASE_DOM"/>
    <property type="match status" value="1"/>
</dbReference>
<dbReference type="PROSITE" id="PS51450">
    <property type="entry name" value="LRR"/>
    <property type="match status" value="2"/>
</dbReference>
<feature type="chain" id="PRO_5035429213" description="Protein kinase domain-containing protein" evidence="7">
    <location>
        <begin position="22"/>
        <end position="1301"/>
    </location>
</feature>
<keyword evidence="6" id="KW-0812">Transmembrane</keyword>
<keyword evidence="6" id="KW-0472">Membrane</keyword>
<dbReference type="Gene3D" id="3.80.10.10">
    <property type="entry name" value="Ribonuclease Inhibitor"/>
    <property type="match status" value="2"/>
</dbReference>
<name>A0A8K1CE93_PYTOL</name>
<dbReference type="PANTHER" id="PTHR48056:SF81">
    <property type="entry name" value="RECEPTOR PROTEIN-TYROSINE KINASE CEPR1"/>
    <property type="match status" value="1"/>
</dbReference>
<dbReference type="InterPro" id="IPR000719">
    <property type="entry name" value="Prot_kinase_dom"/>
</dbReference>
<dbReference type="Gene3D" id="1.10.510.10">
    <property type="entry name" value="Transferase(Phosphotransferase) domain 1"/>
    <property type="match status" value="1"/>
</dbReference>
<feature type="transmembrane region" description="Helical" evidence="6">
    <location>
        <begin position="636"/>
        <end position="658"/>
    </location>
</feature>
<evidence type="ECO:0000313" key="9">
    <source>
        <dbReference type="EMBL" id="TMW61821.1"/>
    </source>
</evidence>
<dbReference type="SMART" id="SM00220">
    <property type="entry name" value="S_TKc"/>
    <property type="match status" value="1"/>
</dbReference>
<dbReference type="PANTHER" id="PTHR48056">
    <property type="entry name" value="LRR RECEPTOR-LIKE SERINE/THREONINE-PROTEIN KINASE-RELATED"/>
    <property type="match status" value="1"/>
</dbReference>
<keyword evidence="7" id="KW-0732">Signal</keyword>
<gene>
    <name evidence="9" type="ORF">Poli38472_010884</name>
</gene>
<organism evidence="9 10">
    <name type="scientific">Pythium oligandrum</name>
    <name type="common">Mycoparasitic fungus</name>
    <dbReference type="NCBI Taxonomy" id="41045"/>
    <lineage>
        <taxon>Eukaryota</taxon>
        <taxon>Sar</taxon>
        <taxon>Stramenopiles</taxon>
        <taxon>Oomycota</taxon>
        <taxon>Peronosporomycetes</taxon>
        <taxon>Pythiales</taxon>
        <taxon>Pythiaceae</taxon>
        <taxon>Pythium</taxon>
    </lineage>
</organism>
<keyword evidence="2" id="KW-0677">Repeat</keyword>
<keyword evidence="1" id="KW-0433">Leucine-rich repeat</keyword>
<dbReference type="SMART" id="SM00364">
    <property type="entry name" value="LRR_BAC"/>
    <property type="match status" value="4"/>
</dbReference>
<evidence type="ECO:0000259" key="8">
    <source>
        <dbReference type="PROSITE" id="PS50011"/>
    </source>
</evidence>
<dbReference type="Proteomes" id="UP000794436">
    <property type="component" value="Unassembled WGS sequence"/>
</dbReference>
<evidence type="ECO:0000256" key="2">
    <source>
        <dbReference type="ARBA" id="ARBA00022737"/>
    </source>
</evidence>
<sequence length="1301" mass="143978">MVAWCALGAAILATVSVLVDADGSVSCPVNTRDDDQKPVIIADCKGACGYDGLCIYYPYRYRDACAGVLANRCLEQDECTFECFEESTTAITFYQTWEDMMVFAGAKLMNSGSVGYVNASLVQSIRADAIANDLVTLDGRSFYPAGPDVGNAPYVAPSGPIPYEVPKTLVESNPDRYGVVIASLPCPPFPPTPQSFPSLYSIGFVECGLTELPWDDYEVPVLEWIFLQRNHLRDLPTLPPTVTMLDLGENAFTSVPKTIASLPLLEDLNLKHNPLKKIPENSLPATLSSQLLLKNCSLSEVPSDVAKMTKLKSLELAHNNLGDSFDESKLPSSLVVLSVGWCGLKRAPTKLPEDMKLTHLDISGNELNPDDIGAMPSTIQTFRIQDAKLSRIPSAIGSRFPNLTLLDLTSNPLEAVESGELPATIKTLVLSGATFTKLVLPSGVKTVNITDSNLEEVPSHLNLDTINLSGNKIKHVDKLSASRIYLAHNEITSFTGNIDDAEVLDLSFNQLSALNLSARSKSLKILDLRGNNLTAIPYLRRQHGLQVLDLRDNPIKNYLPSTQEWEFLRFVPLVRMDVSQLRTGCSKKVRFKEHMICDPENPVEDLEPTTSEAAGSLEPLAGDSSAEKSGATPSTLIVIAVVIAVAIVLLSLAAVLYYRRRSQNMMLMTNTLSTNDGGDVWQDEDLTRHRLDASLVQVERLLGVGISRQQIQQFVNEIKMMANFRFPKIVRFIGVVWTKESDVAVVTEYMAGGDLRAYLDSTKRRARDGWTMEKYRIALDIAEALVYLHSLDPPMIHRDLKSCNVLLDGDMNAALSDFGTTREIDDGCTMTAEVGTALWMAPEVLHGRRYDQSADIYSLGVILSELDTHELPFRNDEHQTMDGLSVMGGIISGSLRVQFLRSCPESIRLLALRNVYGLEYLDTDRVPLTLVGLSEEAVVGDVVGLDELSFGEDHVHMMVVVPPTHFTVSMVFSTREGRWMQPGETKAVGPSRVPGPLTPQAQLQGSEVMGPFCEPDIRVPLDTIPAYHQLKTALSTRKNSNDHPFHLLYGPPAFGKFTIAHGIVDWVASDPAVADVNCIFMDFDPNDVTDEKTFWKQMGQLLEESSACSDCASFTRLAAYWMTRERKQLYVIVYGLEFLLENTEFATRFMDILSDWRTCSWFCGFLGVGSHSVIRQCAQLTGDKLSHLFDASNVISPTPFSLEQMESFFNAAESCCAFSESLRYGTIQHSRGAPGEFAALIRFTDMNEKEKEEWREWERWLKLRAFRKYLVDSEETHLETHAGLGGSGTTSFVLFSRTTGV</sequence>
<keyword evidence="3" id="KW-0547">Nucleotide-binding</keyword>
<keyword evidence="10" id="KW-1185">Reference proteome</keyword>
<reference evidence="9" key="1">
    <citation type="submission" date="2019-03" db="EMBL/GenBank/DDBJ databases">
        <title>Long read genome sequence of the mycoparasitic Pythium oligandrum ATCC 38472 isolated from sugarbeet rhizosphere.</title>
        <authorList>
            <person name="Gaulin E."/>
        </authorList>
    </citation>
    <scope>NUCLEOTIDE SEQUENCE</scope>
    <source>
        <strain evidence="9">ATCC 38472_TT</strain>
    </source>
</reference>
<dbReference type="GO" id="GO:0005524">
    <property type="term" value="F:ATP binding"/>
    <property type="evidence" value="ECO:0007669"/>
    <property type="project" value="UniProtKB-KW"/>
</dbReference>
<evidence type="ECO:0000256" key="5">
    <source>
        <dbReference type="SAM" id="MobiDB-lite"/>
    </source>
</evidence>
<accession>A0A8K1CE93</accession>
<dbReference type="SUPFAM" id="SSF52058">
    <property type="entry name" value="L domain-like"/>
    <property type="match status" value="2"/>
</dbReference>